<evidence type="ECO:0000259" key="3">
    <source>
        <dbReference type="Pfam" id="PF09699"/>
    </source>
</evidence>
<feature type="compositionally biased region" description="Low complexity" evidence="1">
    <location>
        <begin position="192"/>
        <end position="205"/>
    </location>
</feature>
<feature type="domain" description="Doubled CXXCH motif" evidence="3">
    <location>
        <begin position="127"/>
        <end position="166"/>
    </location>
</feature>
<feature type="region of interest" description="Disordered" evidence="1">
    <location>
        <begin position="166"/>
        <end position="205"/>
    </location>
</feature>
<dbReference type="InterPro" id="IPR010177">
    <property type="entry name" value="Paired_CXXCH_1"/>
</dbReference>
<protein>
    <recommendedName>
        <fullName evidence="3">Doubled CXXCH motif domain-containing protein</fullName>
    </recommendedName>
</protein>
<name>A0ABM7X0C2_9BACT</name>
<dbReference type="InterPro" id="IPR036280">
    <property type="entry name" value="Multihaem_cyt_sf"/>
</dbReference>
<feature type="signal peptide" evidence="2">
    <location>
        <begin position="1"/>
        <end position="32"/>
    </location>
</feature>
<feature type="chain" id="PRO_5046611047" description="Doubled CXXCH motif domain-containing protein" evidence="2">
    <location>
        <begin position="33"/>
        <end position="205"/>
    </location>
</feature>
<reference evidence="5" key="1">
    <citation type="journal article" date="2022" name="Int. J. Syst. Evol. Microbiol.">
        <title>Anaeromyxobacter oryzae sp. nov., Anaeromyxobacter diazotrophicus sp. nov. and Anaeromyxobacter paludicola sp. nov., isolated from paddy soils.</title>
        <authorList>
            <person name="Itoh H."/>
            <person name="Xu Z."/>
            <person name="Mise K."/>
            <person name="Masuda Y."/>
            <person name="Ushijima N."/>
            <person name="Hayakawa C."/>
            <person name="Shiratori Y."/>
            <person name="Senoo K."/>
        </authorList>
    </citation>
    <scope>NUCLEOTIDE SEQUENCE [LARGE SCALE GENOMIC DNA]</scope>
    <source>
        <strain evidence="5">Red232</strain>
    </source>
</reference>
<evidence type="ECO:0000313" key="5">
    <source>
        <dbReference type="Proteomes" id="UP001162891"/>
    </source>
</evidence>
<evidence type="ECO:0000256" key="1">
    <source>
        <dbReference type="SAM" id="MobiDB-lite"/>
    </source>
</evidence>
<evidence type="ECO:0000256" key="2">
    <source>
        <dbReference type="SAM" id="SignalP"/>
    </source>
</evidence>
<organism evidence="4 5">
    <name type="scientific">Anaeromyxobacter oryzae</name>
    <dbReference type="NCBI Taxonomy" id="2918170"/>
    <lineage>
        <taxon>Bacteria</taxon>
        <taxon>Pseudomonadati</taxon>
        <taxon>Myxococcota</taxon>
        <taxon>Myxococcia</taxon>
        <taxon>Myxococcales</taxon>
        <taxon>Cystobacterineae</taxon>
        <taxon>Anaeromyxobacteraceae</taxon>
        <taxon>Anaeromyxobacter</taxon>
    </lineage>
</organism>
<accession>A0ABM7X0C2</accession>
<evidence type="ECO:0000313" key="4">
    <source>
        <dbReference type="EMBL" id="BDG05228.1"/>
    </source>
</evidence>
<proteinExistence type="predicted"/>
<dbReference type="Pfam" id="PF09699">
    <property type="entry name" value="Paired_CXXCH_1"/>
    <property type="match status" value="1"/>
</dbReference>
<dbReference type="SUPFAM" id="SSF48695">
    <property type="entry name" value="Multiheme cytochromes"/>
    <property type="match status" value="1"/>
</dbReference>
<dbReference type="Gene3D" id="3.90.10.10">
    <property type="entry name" value="Cytochrome C3"/>
    <property type="match status" value="1"/>
</dbReference>
<keyword evidence="5" id="KW-1185">Reference proteome</keyword>
<dbReference type="EMBL" id="AP025591">
    <property type="protein sequence ID" value="BDG05228.1"/>
    <property type="molecule type" value="Genomic_DNA"/>
</dbReference>
<gene>
    <name evidence="4" type="ORF">AMOR_42240</name>
</gene>
<sequence length="205" mass="21471">MVQSRSIAGAGTRFVTRVVFALALLAPALAFAHGGHDKVGCRGCHAALQGKSVYDIPVNTKYVDPKTNKPYSGSTAFCLTCHLETDKGGRGHLPVSRHSSHPFGLEIVNPRVARVPGELLSKDGRFDCMACHDPHPSNRNYKYVRVDVGPGGERMDRFCAACHPAKNDPAKAPPAVISTDGGGGPEAPPAAPASAPASTGKKPAK</sequence>
<dbReference type="RefSeq" id="WP_248353826.1">
    <property type="nucleotide sequence ID" value="NZ_AP025591.1"/>
</dbReference>
<dbReference type="Proteomes" id="UP001162891">
    <property type="component" value="Chromosome"/>
</dbReference>
<keyword evidence="2" id="KW-0732">Signal</keyword>